<dbReference type="RefSeq" id="XP_014154765.1">
    <property type="nucleotide sequence ID" value="XM_014299290.1"/>
</dbReference>
<organism evidence="2 3">
    <name type="scientific">Sphaeroforma arctica JP610</name>
    <dbReference type="NCBI Taxonomy" id="667725"/>
    <lineage>
        <taxon>Eukaryota</taxon>
        <taxon>Ichthyosporea</taxon>
        <taxon>Ichthyophonida</taxon>
        <taxon>Sphaeroforma</taxon>
    </lineage>
</organism>
<dbReference type="EMBL" id="KQ242097">
    <property type="protein sequence ID" value="KNC80863.1"/>
    <property type="molecule type" value="Genomic_DNA"/>
</dbReference>
<accession>A0A0L0FY24</accession>
<dbReference type="AlphaFoldDB" id="A0A0L0FY24"/>
<evidence type="ECO:0000313" key="3">
    <source>
        <dbReference type="Proteomes" id="UP000054560"/>
    </source>
</evidence>
<sequence>MAFAMHKMYTNAPPPKLTKARLPNSIGSSRLVKQNSDPTQAIRRQNIIALEDFTIDLYFGNKRSQQTSDKDADLQFQHSTPVGTRTEQQDQAESTGGQRTDISGRRIDLSEQRIDSQQQHTDSHSQNRYITCCGKENLAARGTDKMATSVNTSRDTANEINTSRRHRLPTAKRPLAVEQKSELHT</sequence>
<dbReference type="Proteomes" id="UP000054560">
    <property type="component" value="Unassembled WGS sequence"/>
</dbReference>
<protein>
    <submittedName>
        <fullName evidence="2">Uncharacterized protein</fullName>
    </submittedName>
</protein>
<feature type="region of interest" description="Disordered" evidence="1">
    <location>
        <begin position="143"/>
        <end position="185"/>
    </location>
</feature>
<gene>
    <name evidence="2" type="ORF">SARC_06790</name>
</gene>
<reference evidence="2 3" key="1">
    <citation type="submission" date="2011-02" db="EMBL/GenBank/DDBJ databases">
        <title>The Genome Sequence of Sphaeroforma arctica JP610.</title>
        <authorList>
            <consortium name="The Broad Institute Genome Sequencing Platform"/>
            <person name="Russ C."/>
            <person name="Cuomo C."/>
            <person name="Young S.K."/>
            <person name="Zeng Q."/>
            <person name="Gargeya S."/>
            <person name="Alvarado L."/>
            <person name="Berlin A."/>
            <person name="Chapman S.B."/>
            <person name="Chen Z."/>
            <person name="Freedman E."/>
            <person name="Gellesch M."/>
            <person name="Goldberg J."/>
            <person name="Griggs A."/>
            <person name="Gujja S."/>
            <person name="Heilman E."/>
            <person name="Heiman D."/>
            <person name="Howarth C."/>
            <person name="Mehta T."/>
            <person name="Neiman D."/>
            <person name="Pearson M."/>
            <person name="Roberts A."/>
            <person name="Saif S."/>
            <person name="Shea T."/>
            <person name="Shenoy N."/>
            <person name="Sisk P."/>
            <person name="Stolte C."/>
            <person name="Sykes S."/>
            <person name="White J."/>
            <person name="Yandava C."/>
            <person name="Burger G."/>
            <person name="Gray M.W."/>
            <person name="Holland P.W.H."/>
            <person name="King N."/>
            <person name="Lang F.B.F."/>
            <person name="Roger A.J."/>
            <person name="Ruiz-Trillo I."/>
            <person name="Haas B."/>
            <person name="Nusbaum C."/>
            <person name="Birren B."/>
        </authorList>
    </citation>
    <scope>NUCLEOTIDE SEQUENCE [LARGE SCALE GENOMIC DNA]</scope>
    <source>
        <strain evidence="2 3">JP610</strain>
    </source>
</reference>
<keyword evidence="3" id="KW-1185">Reference proteome</keyword>
<feature type="region of interest" description="Disordered" evidence="1">
    <location>
        <begin position="80"/>
        <end position="104"/>
    </location>
</feature>
<proteinExistence type="predicted"/>
<evidence type="ECO:0000256" key="1">
    <source>
        <dbReference type="SAM" id="MobiDB-lite"/>
    </source>
</evidence>
<feature type="compositionally biased region" description="Polar residues" evidence="1">
    <location>
        <begin position="80"/>
        <end position="101"/>
    </location>
</feature>
<feature type="compositionally biased region" description="Polar residues" evidence="1">
    <location>
        <begin position="146"/>
        <end position="161"/>
    </location>
</feature>
<feature type="region of interest" description="Disordered" evidence="1">
    <location>
        <begin position="1"/>
        <end position="24"/>
    </location>
</feature>
<name>A0A0L0FY24_9EUKA</name>
<evidence type="ECO:0000313" key="2">
    <source>
        <dbReference type="EMBL" id="KNC80863.1"/>
    </source>
</evidence>
<dbReference type="GeneID" id="25907294"/>